<evidence type="ECO:0000313" key="12">
    <source>
        <dbReference type="Proteomes" id="UP001208570"/>
    </source>
</evidence>
<comment type="similarity">
    <text evidence="8">Belongs to the G-protein coupled receptor 1 family.</text>
</comment>
<evidence type="ECO:0000256" key="8">
    <source>
        <dbReference type="RuleBase" id="RU000688"/>
    </source>
</evidence>
<feature type="domain" description="G-protein coupled receptors family 1 profile" evidence="10">
    <location>
        <begin position="1"/>
        <end position="255"/>
    </location>
</feature>
<dbReference type="PRINTS" id="PR00237">
    <property type="entry name" value="GPCRRHODOPSN"/>
</dbReference>
<evidence type="ECO:0000313" key="11">
    <source>
        <dbReference type="EMBL" id="KAK2149472.1"/>
    </source>
</evidence>
<feature type="transmembrane region" description="Helical" evidence="9">
    <location>
        <begin position="12"/>
        <end position="35"/>
    </location>
</feature>
<evidence type="ECO:0000256" key="1">
    <source>
        <dbReference type="ARBA" id="ARBA00004141"/>
    </source>
</evidence>
<dbReference type="PANTHER" id="PTHR24243">
    <property type="entry name" value="G-PROTEIN COUPLED RECEPTOR"/>
    <property type="match status" value="1"/>
</dbReference>
<dbReference type="Gene3D" id="1.20.1070.10">
    <property type="entry name" value="Rhodopsin 7-helix transmembrane proteins"/>
    <property type="match status" value="1"/>
</dbReference>
<organism evidence="11 12">
    <name type="scientific">Paralvinella palmiformis</name>
    <dbReference type="NCBI Taxonomy" id="53620"/>
    <lineage>
        <taxon>Eukaryota</taxon>
        <taxon>Metazoa</taxon>
        <taxon>Spiralia</taxon>
        <taxon>Lophotrochozoa</taxon>
        <taxon>Annelida</taxon>
        <taxon>Polychaeta</taxon>
        <taxon>Sedentaria</taxon>
        <taxon>Canalipalpata</taxon>
        <taxon>Terebellida</taxon>
        <taxon>Terebelliformia</taxon>
        <taxon>Alvinellidae</taxon>
        <taxon>Paralvinella</taxon>
    </lineage>
</organism>
<keyword evidence="4 8" id="KW-0297">G-protein coupled receptor</keyword>
<proteinExistence type="inferred from homology"/>
<keyword evidence="3 9" id="KW-1133">Transmembrane helix</keyword>
<dbReference type="PROSITE" id="PS51257">
    <property type="entry name" value="PROKAR_LIPOPROTEIN"/>
    <property type="match status" value="1"/>
</dbReference>
<keyword evidence="2 8" id="KW-0812">Transmembrane</keyword>
<evidence type="ECO:0000256" key="4">
    <source>
        <dbReference type="ARBA" id="ARBA00023040"/>
    </source>
</evidence>
<keyword evidence="12" id="KW-1185">Reference proteome</keyword>
<dbReference type="PROSITE" id="PS50262">
    <property type="entry name" value="G_PROTEIN_RECEP_F1_2"/>
    <property type="match status" value="1"/>
</dbReference>
<dbReference type="Pfam" id="PF00001">
    <property type="entry name" value="7tm_1"/>
    <property type="match status" value="1"/>
</dbReference>
<keyword evidence="5 9" id="KW-0472">Membrane</keyword>
<dbReference type="PROSITE" id="PS00237">
    <property type="entry name" value="G_PROTEIN_RECEP_F1_1"/>
    <property type="match status" value="1"/>
</dbReference>
<evidence type="ECO:0000256" key="3">
    <source>
        <dbReference type="ARBA" id="ARBA00022989"/>
    </source>
</evidence>
<comment type="subcellular location">
    <subcellularLocation>
        <location evidence="1">Membrane</location>
        <topology evidence="1">Multi-pass membrane protein</topology>
    </subcellularLocation>
</comment>
<evidence type="ECO:0000256" key="7">
    <source>
        <dbReference type="ARBA" id="ARBA00023224"/>
    </source>
</evidence>
<dbReference type="AlphaFoldDB" id="A0AAD9JA77"/>
<dbReference type="SUPFAM" id="SSF81321">
    <property type="entry name" value="Family A G protein-coupled receptor-like"/>
    <property type="match status" value="1"/>
</dbReference>
<feature type="transmembrane region" description="Helical" evidence="9">
    <location>
        <begin position="55"/>
        <end position="74"/>
    </location>
</feature>
<evidence type="ECO:0000256" key="9">
    <source>
        <dbReference type="SAM" id="Phobius"/>
    </source>
</evidence>
<feature type="transmembrane region" description="Helical" evidence="9">
    <location>
        <begin position="95"/>
        <end position="114"/>
    </location>
</feature>
<keyword evidence="7 8" id="KW-0807">Transducer</keyword>
<dbReference type="InterPro" id="IPR017452">
    <property type="entry name" value="GPCR_Rhodpsn_7TM"/>
</dbReference>
<evidence type="ECO:0000256" key="5">
    <source>
        <dbReference type="ARBA" id="ARBA00023136"/>
    </source>
</evidence>
<evidence type="ECO:0000256" key="2">
    <source>
        <dbReference type="ARBA" id="ARBA00022692"/>
    </source>
</evidence>
<dbReference type="PANTHER" id="PTHR24243:SF230">
    <property type="entry name" value="G-PROTEIN COUPLED RECEPTORS FAMILY 1 PROFILE DOMAIN-CONTAINING PROTEIN"/>
    <property type="match status" value="1"/>
</dbReference>
<dbReference type="GO" id="GO:0004930">
    <property type="term" value="F:G protein-coupled receptor activity"/>
    <property type="evidence" value="ECO:0007669"/>
    <property type="project" value="UniProtKB-KW"/>
</dbReference>
<gene>
    <name evidence="11" type="ORF">LSH36_450g00000</name>
</gene>
<dbReference type="Proteomes" id="UP001208570">
    <property type="component" value="Unassembled WGS sequence"/>
</dbReference>
<feature type="transmembrane region" description="Helical" evidence="9">
    <location>
        <begin position="201"/>
        <end position="223"/>
    </location>
</feature>
<sequence>MLDGTFRDTSASVYMIMLACGDTVVLIVGLIPELLDQLHVMSLWEESTSICRVELYMCYTIMDFSIWTLMLFNIDRCVAVCSLLGKIAYCTKRQAYIFCGFAFLAANLNLHVFWSRGAIYNNRSLISNCAYLPDYLYFEQSVRPVIVLWAAHIIPFFIIAVTNIIVMLRALLARRQRRFNTNVSYVDDDDQGCPHLSQVTILCLSCAVAFLILNLPSIILFIGKTRWRGNDWYPLARAITSQLTYIHHAINPVLYSLFGKRFRATFVTKFRKKTFGRTRDLNLPFLSPITTDSDLLSTNTILHLNEGQLEGKRSYFCYVALQINSLLDINMRDIFLIAKCKRIL</sequence>
<dbReference type="InterPro" id="IPR000276">
    <property type="entry name" value="GPCR_Rhodpsn"/>
</dbReference>
<name>A0AAD9JA77_9ANNE</name>
<evidence type="ECO:0000256" key="6">
    <source>
        <dbReference type="ARBA" id="ARBA00023170"/>
    </source>
</evidence>
<feature type="transmembrane region" description="Helical" evidence="9">
    <location>
        <begin position="243"/>
        <end position="262"/>
    </location>
</feature>
<keyword evidence="6 8" id="KW-0675">Receptor</keyword>
<accession>A0AAD9JA77</accession>
<comment type="caution">
    <text evidence="11">The sequence shown here is derived from an EMBL/GenBank/DDBJ whole genome shotgun (WGS) entry which is preliminary data.</text>
</comment>
<feature type="transmembrane region" description="Helical" evidence="9">
    <location>
        <begin position="146"/>
        <end position="168"/>
    </location>
</feature>
<dbReference type="EMBL" id="JAODUP010000450">
    <property type="protein sequence ID" value="KAK2149472.1"/>
    <property type="molecule type" value="Genomic_DNA"/>
</dbReference>
<reference evidence="11" key="1">
    <citation type="journal article" date="2023" name="Mol. Biol. Evol.">
        <title>Third-Generation Sequencing Reveals the Adaptive Role of the Epigenome in Three Deep-Sea Polychaetes.</title>
        <authorList>
            <person name="Perez M."/>
            <person name="Aroh O."/>
            <person name="Sun Y."/>
            <person name="Lan Y."/>
            <person name="Juniper S.K."/>
            <person name="Young C.R."/>
            <person name="Angers B."/>
            <person name="Qian P.Y."/>
        </authorList>
    </citation>
    <scope>NUCLEOTIDE SEQUENCE</scope>
    <source>
        <strain evidence="11">P08H-3</strain>
    </source>
</reference>
<dbReference type="GO" id="GO:0005886">
    <property type="term" value="C:plasma membrane"/>
    <property type="evidence" value="ECO:0007669"/>
    <property type="project" value="TreeGrafter"/>
</dbReference>
<protein>
    <recommendedName>
        <fullName evidence="10">G-protein coupled receptors family 1 profile domain-containing protein</fullName>
    </recommendedName>
</protein>
<evidence type="ECO:0000259" key="10">
    <source>
        <dbReference type="PROSITE" id="PS50262"/>
    </source>
</evidence>